<dbReference type="RefSeq" id="XP_015183009.1">
    <property type="nucleotide sequence ID" value="XM_015327523.1"/>
</dbReference>
<proteinExistence type="predicted"/>
<comment type="subcellular location">
    <subcellularLocation>
        <location evidence="1">Membrane</location>
    </subcellularLocation>
</comment>
<keyword evidence="2 6" id="KW-0812">Transmembrane</keyword>
<protein>
    <submittedName>
        <fullName evidence="8 9">Dr1-associated corepressor homolog isoform X1</fullName>
    </submittedName>
</protein>
<evidence type="ECO:0000256" key="3">
    <source>
        <dbReference type="ARBA" id="ARBA00022989"/>
    </source>
</evidence>
<feature type="transmembrane region" description="Helical" evidence="6">
    <location>
        <begin position="138"/>
        <end position="156"/>
    </location>
</feature>
<evidence type="ECO:0000313" key="7">
    <source>
        <dbReference type="Proteomes" id="UP000694924"/>
    </source>
</evidence>
<sequence length="380" mass="43484">MQNETINYEHIVPKCRPPIRNVKECTNKVENNDKNNNHNIKKILVTSETFVYEQITKMSDSSNITNNKSIEDTQNITNNDISEEETDSKEDFDVTDNSLLNRSSFNNIEQISTSSPNPKEKKRSYTEDNKNNGGSSSFLYIFIFSMIICIIAISYYKYSPNHNDQLTPIKKQNSNKDIIQEFRKSVDSVKSKFHNQTSKMWIEFQSQVEEVVDEKSKTSIVLLLGNETNTIKCFAHLFGSLSSKVLGSNNYLLLNARNIGNDHGEILTKWKPEIVKNKVVIIEDLLSLETESIKSLHNLCDTNNPLVSKSFYIITIISNGYEGLHTNKFVEGRLTDKYSKTIDLDILDPLITRITDGPIISIFPESNMKEKHNIKECSFL</sequence>
<keyword evidence="4 6" id="KW-0472">Membrane</keyword>
<gene>
    <name evidence="8 9 10" type="primary">LOC107069864</name>
</gene>
<evidence type="ECO:0000256" key="4">
    <source>
        <dbReference type="ARBA" id="ARBA00023136"/>
    </source>
</evidence>
<evidence type="ECO:0000313" key="10">
    <source>
        <dbReference type="RefSeq" id="XP_015183010.1"/>
    </source>
</evidence>
<feature type="compositionally biased region" description="Polar residues" evidence="5">
    <location>
        <begin position="105"/>
        <end position="117"/>
    </location>
</feature>
<feature type="compositionally biased region" description="Acidic residues" evidence="5">
    <location>
        <begin position="81"/>
        <end position="93"/>
    </location>
</feature>
<dbReference type="RefSeq" id="XP_015183010.1">
    <property type="nucleotide sequence ID" value="XM_015327524.1"/>
</dbReference>
<evidence type="ECO:0000256" key="2">
    <source>
        <dbReference type="ARBA" id="ARBA00022692"/>
    </source>
</evidence>
<evidence type="ECO:0000256" key="1">
    <source>
        <dbReference type="ARBA" id="ARBA00004370"/>
    </source>
</evidence>
<dbReference type="PANTHER" id="PTHR18843:SF7">
    <property type="entry name" value="LAMINA-ASSOCIATED POLYPEPTIDE 1B ISOFORM 1-RELATED"/>
    <property type="match status" value="1"/>
</dbReference>
<feature type="region of interest" description="Disordered" evidence="5">
    <location>
        <begin position="62"/>
        <end position="93"/>
    </location>
</feature>
<evidence type="ECO:0000256" key="5">
    <source>
        <dbReference type="SAM" id="MobiDB-lite"/>
    </source>
</evidence>
<evidence type="ECO:0000256" key="6">
    <source>
        <dbReference type="SAM" id="Phobius"/>
    </source>
</evidence>
<dbReference type="Proteomes" id="UP000694924">
    <property type="component" value="Unplaced"/>
</dbReference>
<dbReference type="Gene3D" id="3.40.50.12190">
    <property type="match status" value="1"/>
</dbReference>
<evidence type="ECO:0000313" key="8">
    <source>
        <dbReference type="RefSeq" id="XP_015183008.1"/>
    </source>
</evidence>
<accession>A0ABM1IS21</accession>
<dbReference type="InterPro" id="IPR008662">
    <property type="entry name" value="TOIP1/2"/>
</dbReference>
<keyword evidence="7" id="KW-1185">Reference proteome</keyword>
<feature type="region of interest" description="Disordered" evidence="5">
    <location>
        <begin position="105"/>
        <end position="129"/>
    </location>
</feature>
<dbReference type="GeneID" id="107069864"/>
<evidence type="ECO:0000313" key="9">
    <source>
        <dbReference type="RefSeq" id="XP_015183009.1"/>
    </source>
</evidence>
<feature type="compositionally biased region" description="Polar residues" evidence="5">
    <location>
        <begin position="62"/>
        <end position="80"/>
    </location>
</feature>
<organism evidence="7 8">
    <name type="scientific">Polistes dominula</name>
    <name type="common">European paper wasp</name>
    <name type="synonym">Vespa dominula</name>
    <dbReference type="NCBI Taxonomy" id="743375"/>
    <lineage>
        <taxon>Eukaryota</taxon>
        <taxon>Metazoa</taxon>
        <taxon>Ecdysozoa</taxon>
        <taxon>Arthropoda</taxon>
        <taxon>Hexapoda</taxon>
        <taxon>Insecta</taxon>
        <taxon>Pterygota</taxon>
        <taxon>Neoptera</taxon>
        <taxon>Endopterygota</taxon>
        <taxon>Hymenoptera</taxon>
        <taxon>Apocrita</taxon>
        <taxon>Aculeata</taxon>
        <taxon>Vespoidea</taxon>
        <taxon>Vespidae</taxon>
        <taxon>Polistinae</taxon>
        <taxon>Polistini</taxon>
        <taxon>Polistes</taxon>
    </lineage>
</organism>
<dbReference type="RefSeq" id="XP_015183008.1">
    <property type="nucleotide sequence ID" value="XM_015327522.1"/>
</dbReference>
<name>A0ABM1IS21_POLDO</name>
<keyword evidence="3 6" id="KW-1133">Transmembrane helix</keyword>
<reference evidence="8 9" key="1">
    <citation type="submission" date="2025-05" db="UniProtKB">
        <authorList>
            <consortium name="RefSeq"/>
        </authorList>
    </citation>
    <scope>IDENTIFICATION</scope>
    <source>
        <tissue evidence="8 9">Whole body</tissue>
    </source>
</reference>
<dbReference type="PANTHER" id="PTHR18843">
    <property type="entry name" value="TORSIN-1A-INTERACTING PROTEIN"/>
    <property type="match status" value="1"/>
</dbReference>
<dbReference type="InterPro" id="IPR038599">
    <property type="entry name" value="LAP1C-like_C_sf"/>
</dbReference>